<dbReference type="EMBL" id="CAMXCS010000012">
    <property type="protein sequence ID" value="CAI3960499.1"/>
    <property type="molecule type" value="Genomic_DNA"/>
</dbReference>
<dbReference type="Proteomes" id="UP001154255">
    <property type="component" value="Unassembled WGS sequence"/>
</dbReference>
<comment type="caution">
    <text evidence="1">The sequence shown here is derived from an EMBL/GenBank/DDBJ whole genome shotgun (WGS) entry which is preliminary data.</text>
</comment>
<sequence>MGSGSGSILCCILADNALDFLRLLAIGYDEICWDEEFPYPPNIYNPKFFVSPNIAFQDWVKTTFNTEIPKIALEIVKRPTRMGDEPSQDEFYNWCKQYTNWY</sequence>
<evidence type="ECO:0000313" key="2">
    <source>
        <dbReference type="EMBL" id="CAI3960499.1"/>
    </source>
</evidence>
<keyword evidence="4" id="KW-1185">Reference proteome</keyword>
<evidence type="ECO:0000313" key="1">
    <source>
        <dbReference type="EMBL" id="CAI3958664.1"/>
    </source>
</evidence>
<organism evidence="1 3">
    <name type="scientific">Commensalibacter communis</name>
    <dbReference type="NCBI Taxonomy" id="2972786"/>
    <lineage>
        <taxon>Bacteria</taxon>
        <taxon>Pseudomonadati</taxon>
        <taxon>Pseudomonadota</taxon>
        <taxon>Alphaproteobacteria</taxon>
        <taxon>Acetobacterales</taxon>
        <taxon>Acetobacteraceae</taxon>
    </lineage>
</organism>
<proteinExistence type="predicted"/>
<dbReference type="EMBL" id="CAMXCM010000012">
    <property type="protein sequence ID" value="CAI3958664.1"/>
    <property type="molecule type" value="Genomic_DNA"/>
</dbReference>
<gene>
    <name evidence="2" type="ORF">R53529_LOCUS2278</name>
    <name evidence="1" type="ORF">R53530_LOCUS2284</name>
</gene>
<dbReference type="AlphaFoldDB" id="A0A9W4XAP8"/>
<accession>A0A9W4XAP8</accession>
<name>A0A9W4XAP8_9PROT</name>
<evidence type="ECO:0000313" key="3">
    <source>
        <dbReference type="Proteomes" id="UP001154255"/>
    </source>
</evidence>
<evidence type="ECO:0000313" key="4">
    <source>
        <dbReference type="Proteomes" id="UP001154259"/>
    </source>
</evidence>
<reference evidence="1" key="1">
    <citation type="submission" date="2022-10" db="EMBL/GenBank/DDBJ databases">
        <authorList>
            <person name="Botero Cardona J."/>
        </authorList>
    </citation>
    <scope>NUCLEOTIDE SEQUENCE</scope>
    <source>
        <strain evidence="1">LMG 31819</strain>
        <strain evidence="2">R-53529</strain>
    </source>
</reference>
<protein>
    <submittedName>
        <fullName evidence="1">Uncharacterized protein</fullName>
    </submittedName>
</protein>
<dbReference type="Proteomes" id="UP001154259">
    <property type="component" value="Unassembled WGS sequence"/>
</dbReference>
<dbReference type="RefSeq" id="WP_271790693.1">
    <property type="nucleotide sequence ID" value="NZ_CAMXCM010000012.1"/>
</dbReference>